<reference evidence="2" key="1">
    <citation type="journal article" date="2013" name="Nature">
        <title>Pan genome of the phytoplankton Emiliania underpins its global distribution.</title>
        <authorList>
            <person name="Read B.A."/>
            <person name="Kegel J."/>
            <person name="Klute M.J."/>
            <person name="Kuo A."/>
            <person name="Lefebvre S.C."/>
            <person name="Maumus F."/>
            <person name="Mayer C."/>
            <person name="Miller J."/>
            <person name="Monier A."/>
            <person name="Salamov A."/>
            <person name="Young J."/>
            <person name="Aguilar M."/>
            <person name="Claverie J.M."/>
            <person name="Frickenhaus S."/>
            <person name="Gonzalez K."/>
            <person name="Herman E.K."/>
            <person name="Lin Y.C."/>
            <person name="Napier J."/>
            <person name="Ogata H."/>
            <person name="Sarno A.F."/>
            <person name="Shmutz J."/>
            <person name="Schroeder D."/>
            <person name="de Vargas C."/>
            <person name="Verret F."/>
            <person name="von Dassow P."/>
            <person name="Valentin K."/>
            <person name="Van de Peer Y."/>
            <person name="Wheeler G."/>
            <person name="Dacks J.B."/>
            <person name="Delwiche C.F."/>
            <person name="Dyhrman S.T."/>
            <person name="Glockner G."/>
            <person name="John U."/>
            <person name="Richards T."/>
            <person name="Worden A.Z."/>
            <person name="Zhang X."/>
            <person name="Grigoriev I.V."/>
            <person name="Allen A.E."/>
            <person name="Bidle K."/>
            <person name="Borodovsky M."/>
            <person name="Bowler C."/>
            <person name="Brownlee C."/>
            <person name="Cock J.M."/>
            <person name="Elias M."/>
            <person name="Gladyshev V.N."/>
            <person name="Groth M."/>
            <person name="Guda C."/>
            <person name="Hadaegh A."/>
            <person name="Iglesias-Rodriguez M.D."/>
            <person name="Jenkins J."/>
            <person name="Jones B.M."/>
            <person name="Lawson T."/>
            <person name="Leese F."/>
            <person name="Lindquist E."/>
            <person name="Lobanov A."/>
            <person name="Lomsadze A."/>
            <person name="Malik S.B."/>
            <person name="Marsh M.E."/>
            <person name="Mackinder L."/>
            <person name="Mock T."/>
            <person name="Mueller-Roeber B."/>
            <person name="Pagarete A."/>
            <person name="Parker M."/>
            <person name="Probert I."/>
            <person name="Quesneville H."/>
            <person name="Raines C."/>
            <person name="Rensing S.A."/>
            <person name="Riano-Pachon D.M."/>
            <person name="Richier S."/>
            <person name="Rokitta S."/>
            <person name="Shiraiwa Y."/>
            <person name="Soanes D.M."/>
            <person name="van der Giezen M."/>
            <person name="Wahlund T.M."/>
            <person name="Williams B."/>
            <person name="Wilson W."/>
            <person name="Wolfe G."/>
            <person name="Wurch L.L."/>
        </authorList>
    </citation>
    <scope>NUCLEOTIDE SEQUENCE</scope>
</reference>
<dbReference type="Proteomes" id="UP000013827">
    <property type="component" value="Unassembled WGS sequence"/>
</dbReference>
<dbReference type="PaxDb" id="2903-EOD06613"/>
<keyword evidence="2" id="KW-1185">Reference proteome</keyword>
<reference evidence="1" key="2">
    <citation type="submission" date="2024-10" db="UniProtKB">
        <authorList>
            <consortium name="EnsemblProtists"/>
        </authorList>
    </citation>
    <scope>IDENTIFICATION</scope>
</reference>
<accession>A0A0D3I5S8</accession>
<dbReference type="GeneID" id="17252696"/>
<dbReference type="PANTHER" id="PTHR31891:SF1">
    <property type="entry name" value="FORMAMIDASE C869.04-RELATED"/>
    <property type="match status" value="1"/>
</dbReference>
<dbReference type="PANTHER" id="PTHR31891">
    <property type="entry name" value="FORMAMIDASE C869.04-RELATED"/>
    <property type="match status" value="1"/>
</dbReference>
<name>A0A0D3I5S8_EMIH1</name>
<proteinExistence type="predicted"/>
<dbReference type="AlphaFoldDB" id="A0A0D3I5S8"/>
<dbReference type="SUPFAM" id="SSF141130">
    <property type="entry name" value="Acetamidase/Formamidase-like"/>
    <property type="match status" value="3"/>
</dbReference>
<dbReference type="Gene3D" id="3.10.28.20">
    <property type="entry name" value="Acetamidase/Formamidase-like domains"/>
    <property type="match status" value="3"/>
</dbReference>
<organism evidence="1 2">
    <name type="scientific">Emiliania huxleyi (strain CCMP1516)</name>
    <dbReference type="NCBI Taxonomy" id="280463"/>
    <lineage>
        <taxon>Eukaryota</taxon>
        <taxon>Haptista</taxon>
        <taxon>Haptophyta</taxon>
        <taxon>Prymnesiophyceae</taxon>
        <taxon>Isochrysidales</taxon>
        <taxon>Noelaerhabdaceae</taxon>
        <taxon>Emiliania</taxon>
    </lineage>
</organism>
<dbReference type="EnsemblProtists" id="EOD06613">
    <property type="protein sequence ID" value="EOD06613"/>
    <property type="gene ID" value="EMIHUDRAFT_555057"/>
</dbReference>
<dbReference type="eggNOG" id="ENOG502SKIA">
    <property type="taxonomic scope" value="Eukaryota"/>
</dbReference>
<protein>
    <recommendedName>
        <fullName evidence="3">Formamidase</fullName>
    </recommendedName>
</protein>
<dbReference type="STRING" id="2903.R1BAB9"/>
<sequence length="1241" mass="135327">MHVGCMGLAPKSHDSVDSIPPMPPGGNLDNKRIGVGTTMYYPVEVAGALLSMGDAHAAQGDGEIDGTAIETSITGTFKITLIKKTDADKPAWFPILDFPLGETADTFIVHGFTETDYLETYKNSPGDIYGAPSSDEGALQPAMMNAYTQTRKFMMATYNISQAESDTIMTQGVDFGITQLVDGNWGVHGVIPKVIFEEAGVDRRRMLAAAAAKPARKETRKLQGLTVEGEKILPLNKDTVHWGYFSQLEQPKLTITSGETVTVEMASHHACDDYDKMVAGDSGMESVFEWSTSVMNVERRGATEPSLFQADGVHVLTGPIYVEDAEAGDVLAVEILDLKPRPNQDGKTYGSNAAAWWGFHARNDKADGTPYYPGGFMGNGSDPTLPNDETVSIYELDPSGEYATLNYMFKWPFLTDPKGVLRNYYAFPGTCVPHDYPGFSSKVTDMGWTKDETRGIEYNFDPFPAKIPINMHVGCMGLAPKSHDSVDSIPPMPTGGNLDNKRIGVGTTMYYPVEVAGALLSMGDAHAAQGDGEIDGTAIETSITGTFKITLIKKTDADKPAWFPILDFPLGETADTFIVHGFTETDYLETYKNSPGDIYGAPSSDEGALQPAMMNAYTQTRKFMMATYNISQAESDTIMTQGVDFGITQLVDGNWGVHGVIPKVIFEEAGVDRRRMLAAAAAKPARKETRKLVPLRESKIRDTRRPLRRTLASETPLPACMPNRCWTCPCSPWTLCHGSLPPPSDTPDLAPLQHDFTVEGEKTLPLNKDTVHWGYFSQLEQPKLTITSGETVTVEMASHHACDDYDKMVAGDSGMESVFEWSTSVMNVERRGATEPSLFQADGVHVLTGPIYVEDAEAGDVLAVEILDLKPRPNQDGKTYGSNAAAWWGFHARNDKADGTPYYPGGFMGNGSDPTLPNDETVSIYELDPSGEYATLNYMFKWPFLTDPKGVLRNYYAFPGTCVPHDYPGFSSKVTDMGWTKDETRGIEYNFDPFPAKIPINMHVGCMGLAPKSHDSVDSIPPMPTGGNLDNKRIGVGTTMYYPVEVAGALLSMGDAHAAQGDGEIDGTAIETSITGTFKITLIKKTDADKPAWFPILDFPLGETADTFIVHGFTETDYLETYKDSPGDIYGAPGLPGGALQPAMMNAYTQTRKFMMATYNISQAESDTIMTQGVDFGITQLVDGNWGVHGVIPKVIFEEAGVDRRRMLAAAAAKPPKVNLEKARKLMQAYDKMTKARKSKK</sequence>
<dbReference type="GO" id="GO:0016811">
    <property type="term" value="F:hydrolase activity, acting on carbon-nitrogen (but not peptide) bonds, in linear amides"/>
    <property type="evidence" value="ECO:0007669"/>
    <property type="project" value="InterPro"/>
</dbReference>
<dbReference type="InterPro" id="IPR004304">
    <property type="entry name" value="FmdA_AmdA"/>
</dbReference>
<evidence type="ECO:0000313" key="1">
    <source>
        <dbReference type="EnsemblProtists" id="EOD06613"/>
    </source>
</evidence>
<evidence type="ECO:0000313" key="2">
    <source>
        <dbReference type="Proteomes" id="UP000013827"/>
    </source>
</evidence>
<evidence type="ECO:0008006" key="3">
    <source>
        <dbReference type="Google" id="ProtNLM"/>
    </source>
</evidence>
<dbReference type="HOGENOM" id="CLU_266731_0_0_1"/>
<dbReference type="Pfam" id="PF03069">
    <property type="entry name" value="FmdA_AmdA"/>
    <property type="match status" value="5"/>
</dbReference>
<dbReference type="Gene3D" id="2.60.120.580">
    <property type="entry name" value="Acetamidase/Formamidase-like domains"/>
    <property type="match status" value="5"/>
</dbReference>
<dbReference type="KEGG" id="ehx:EMIHUDRAFT_555057"/>
<dbReference type="RefSeq" id="XP_005759042.1">
    <property type="nucleotide sequence ID" value="XM_005758985.1"/>
</dbReference>